<feature type="compositionally biased region" description="Low complexity" evidence="2">
    <location>
        <begin position="418"/>
        <end position="444"/>
    </location>
</feature>
<proteinExistence type="predicted"/>
<dbReference type="AlphaFoldDB" id="A0A0D2K955"/>
<dbReference type="InterPro" id="IPR001611">
    <property type="entry name" value="Leu-rich_rpt"/>
</dbReference>
<keyword evidence="3" id="KW-0472">Membrane</keyword>
<comment type="subcellular location">
    <subcellularLocation>
        <location evidence="1">Cytoplasm</location>
        <location evidence="1">Cytoskeleton</location>
        <location evidence="1">Cilium axoneme</location>
    </subcellularLocation>
</comment>
<dbReference type="SUPFAM" id="SSF52058">
    <property type="entry name" value="L domain-like"/>
    <property type="match status" value="1"/>
</dbReference>
<dbReference type="Pfam" id="PF00560">
    <property type="entry name" value="LRR_1"/>
    <property type="match status" value="2"/>
</dbReference>
<feature type="transmembrane region" description="Helical" evidence="3">
    <location>
        <begin position="671"/>
        <end position="695"/>
    </location>
</feature>
<feature type="region of interest" description="Disordered" evidence="2">
    <location>
        <begin position="726"/>
        <end position="752"/>
    </location>
</feature>
<keyword evidence="3" id="KW-0812">Transmembrane</keyword>
<protein>
    <submittedName>
        <fullName evidence="4">Uncharacterized protein</fullName>
    </submittedName>
</protein>
<evidence type="ECO:0000256" key="2">
    <source>
        <dbReference type="SAM" id="MobiDB-lite"/>
    </source>
</evidence>
<dbReference type="Gene3D" id="3.80.10.10">
    <property type="entry name" value="Ribonuclease Inhibitor"/>
    <property type="match status" value="1"/>
</dbReference>
<dbReference type="GO" id="GO:0005930">
    <property type="term" value="C:axoneme"/>
    <property type="evidence" value="ECO:0007669"/>
    <property type="project" value="UniProtKB-SubCell"/>
</dbReference>
<dbReference type="RefSeq" id="XP_013905732.1">
    <property type="nucleotide sequence ID" value="XM_014050278.1"/>
</dbReference>
<name>A0A0D2K955_9CHLO</name>
<evidence type="ECO:0000256" key="1">
    <source>
        <dbReference type="ARBA" id="ARBA00004430"/>
    </source>
</evidence>
<dbReference type="GeneID" id="25729747"/>
<evidence type="ECO:0000256" key="3">
    <source>
        <dbReference type="SAM" id="Phobius"/>
    </source>
</evidence>
<evidence type="ECO:0000313" key="5">
    <source>
        <dbReference type="Proteomes" id="UP000054498"/>
    </source>
</evidence>
<reference evidence="4 5" key="1">
    <citation type="journal article" date="2013" name="BMC Genomics">
        <title>Reconstruction of the lipid metabolism for the microalga Monoraphidium neglectum from its genome sequence reveals characteristics suitable for biofuel production.</title>
        <authorList>
            <person name="Bogen C."/>
            <person name="Al-Dilaimi A."/>
            <person name="Albersmeier A."/>
            <person name="Wichmann J."/>
            <person name="Grundmann M."/>
            <person name="Rupp O."/>
            <person name="Lauersen K.J."/>
            <person name="Blifernez-Klassen O."/>
            <person name="Kalinowski J."/>
            <person name="Goesmann A."/>
            <person name="Mussgnug J.H."/>
            <person name="Kruse O."/>
        </authorList>
    </citation>
    <scope>NUCLEOTIDE SEQUENCE [LARGE SCALE GENOMIC DNA]</scope>
    <source>
        <strain evidence="4 5">SAG 48.87</strain>
    </source>
</reference>
<sequence length="752" mass="78772">MLGGAWLSCPAFPAVISEFEALHTIEFEVATFGGDTFTNAAKVLAPLKDLERLYFRSTDLGGAVPCDLVKGKDKLMILDLSDSMASGQLPDCILGSPSIEELYLTRTRMSGGLPDTIPSGSRLRVLYAWNVHPDTGRPWPNGHFTGPLPSTLSNAVGLTDLVLPHHQLTGDVPALPQGLDWLDLKGNSIATMPGTLPKSLRILDLSDNGAVGALPDFAETSLAWVNLTSNRISGPLPATWGGSARTLSVLCIGNNSLAGDLDGTDWRMELLEMLDLSHNQITGVIAPDLAALPWLSFINLAENKIGGTLDEFAAALPDPRTRRRRRAAARRRRALLSAGAYNEAAQLRRRLLRDGPEPEPEPAAEPEPEARQQRGAKPAAASPAAAPAGRVNYYHSAKSPKPAPPPTGDADADKQSGDEPAAAAPQPRAPRAASDAPQPQPQSEVAPSKEAPPPAAAPAAAAGDGEGAQRDAAPQQMATVSRAAGGTRGPVDAAAAQRMWAPPLDTPRRGIALPPMAPIDPFKAPAERAPATRGVYLGSKITFLDFSNNKLEGSLPMGLQKLGVFQWVHDSPPDQQLFHYLFLDNNDIWSQIPSYMLDAIAIPAEYNPCRCSVYLDLTNTTRFCPTRATIDALSRGTLESLVTAGLPELSCLSGGGGGGGDGGGGGGLKPAAIAGIVVGAFVAAAVLGGLVFMVARPYFQERRATSFFKTTELDHHPQIAINSAEATEGGWGRTSGSGGGVASAADGAKGAI</sequence>
<dbReference type="KEGG" id="mng:MNEG_1239"/>
<dbReference type="InterPro" id="IPR052595">
    <property type="entry name" value="LRRC69/RLP"/>
</dbReference>
<feature type="compositionally biased region" description="Acidic residues" evidence="2">
    <location>
        <begin position="357"/>
        <end position="367"/>
    </location>
</feature>
<feature type="compositionally biased region" description="Gly residues" evidence="2">
    <location>
        <begin position="729"/>
        <end position="741"/>
    </location>
</feature>
<dbReference type="OrthoDB" id="546649at2759"/>
<dbReference type="EMBL" id="KK100339">
    <property type="protein sequence ID" value="KIZ06713.1"/>
    <property type="molecule type" value="Genomic_DNA"/>
</dbReference>
<evidence type="ECO:0000313" key="4">
    <source>
        <dbReference type="EMBL" id="KIZ06713.1"/>
    </source>
</evidence>
<dbReference type="PANTHER" id="PTHR48057">
    <property type="entry name" value="LEUCINE-RICH REPEAT SERINE/THREONINE-PROTEIN KINASE 1"/>
    <property type="match status" value="1"/>
</dbReference>
<feature type="compositionally biased region" description="Low complexity" evidence="2">
    <location>
        <begin position="742"/>
        <end position="752"/>
    </location>
</feature>
<dbReference type="PROSITE" id="PS51450">
    <property type="entry name" value="LRR"/>
    <property type="match status" value="1"/>
</dbReference>
<feature type="compositionally biased region" description="Low complexity" evidence="2">
    <location>
        <begin position="376"/>
        <end position="388"/>
    </location>
</feature>
<dbReference type="InterPro" id="IPR032675">
    <property type="entry name" value="LRR_dom_sf"/>
</dbReference>
<keyword evidence="5" id="KW-1185">Reference proteome</keyword>
<dbReference type="Proteomes" id="UP000054498">
    <property type="component" value="Unassembled WGS sequence"/>
</dbReference>
<gene>
    <name evidence="4" type="ORF">MNEG_1239</name>
</gene>
<dbReference type="STRING" id="145388.A0A0D2K955"/>
<organism evidence="4 5">
    <name type="scientific">Monoraphidium neglectum</name>
    <dbReference type="NCBI Taxonomy" id="145388"/>
    <lineage>
        <taxon>Eukaryota</taxon>
        <taxon>Viridiplantae</taxon>
        <taxon>Chlorophyta</taxon>
        <taxon>core chlorophytes</taxon>
        <taxon>Chlorophyceae</taxon>
        <taxon>CS clade</taxon>
        <taxon>Sphaeropleales</taxon>
        <taxon>Selenastraceae</taxon>
        <taxon>Monoraphidium</taxon>
    </lineage>
</organism>
<feature type="region of interest" description="Disordered" evidence="2">
    <location>
        <begin position="354"/>
        <end position="493"/>
    </location>
</feature>
<accession>A0A0D2K955</accession>
<keyword evidence="3" id="KW-1133">Transmembrane helix</keyword>